<evidence type="ECO:0000313" key="2">
    <source>
        <dbReference type="EMBL" id="MPC14927.1"/>
    </source>
</evidence>
<comment type="caution">
    <text evidence="2">The sequence shown here is derived from an EMBL/GenBank/DDBJ whole genome shotgun (WGS) entry which is preliminary data.</text>
</comment>
<dbReference type="AlphaFoldDB" id="A0A5B7CYU0"/>
<organism evidence="2 3">
    <name type="scientific">Portunus trituberculatus</name>
    <name type="common">Swimming crab</name>
    <name type="synonym">Neptunus trituberculatus</name>
    <dbReference type="NCBI Taxonomy" id="210409"/>
    <lineage>
        <taxon>Eukaryota</taxon>
        <taxon>Metazoa</taxon>
        <taxon>Ecdysozoa</taxon>
        <taxon>Arthropoda</taxon>
        <taxon>Crustacea</taxon>
        <taxon>Multicrustacea</taxon>
        <taxon>Malacostraca</taxon>
        <taxon>Eumalacostraca</taxon>
        <taxon>Eucarida</taxon>
        <taxon>Decapoda</taxon>
        <taxon>Pleocyemata</taxon>
        <taxon>Brachyura</taxon>
        <taxon>Eubrachyura</taxon>
        <taxon>Portunoidea</taxon>
        <taxon>Portunidae</taxon>
        <taxon>Portuninae</taxon>
        <taxon>Portunus</taxon>
    </lineage>
</organism>
<feature type="region of interest" description="Disordered" evidence="1">
    <location>
        <begin position="1"/>
        <end position="77"/>
    </location>
</feature>
<feature type="compositionally biased region" description="Basic residues" evidence="1">
    <location>
        <begin position="48"/>
        <end position="59"/>
    </location>
</feature>
<accession>A0A5B7CYU0</accession>
<dbReference type="EMBL" id="VSRR010000389">
    <property type="protein sequence ID" value="MPC14927.1"/>
    <property type="molecule type" value="Genomic_DNA"/>
</dbReference>
<gene>
    <name evidence="2" type="ORF">E2C01_007706</name>
</gene>
<proteinExistence type="predicted"/>
<protein>
    <submittedName>
        <fullName evidence="2">Uncharacterized protein</fullName>
    </submittedName>
</protein>
<dbReference type="Proteomes" id="UP000324222">
    <property type="component" value="Unassembled WGS sequence"/>
</dbReference>
<evidence type="ECO:0000313" key="3">
    <source>
        <dbReference type="Proteomes" id="UP000324222"/>
    </source>
</evidence>
<sequence>MDTSGSTAEAVAEGGRKRKSVVRGPLLASAVPSPLNPRRVTHSDSQTCRHHHHHHHHHQQAFPEPLPTDEVVQGFPG</sequence>
<keyword evidence="3" id="KW-1185">Reference proteome</keyword>
<evidence type="ECO:0000256" key="1">
    <source>
        <dbReference type="SAM" id="MobiDB-lite"/>
    </source>
</evidence>
<name>A0A5B7CYU0_PORTR</name>
<reference evidence="2 3" key="1">
    <citation type="submission" date="2019-05" db="EMBL/GenBank/DDBJ databases">
        <title>Another draft genome of Portunus trituberculatus and its Hox gene families provides insights of decapod evolution.</title>
        <authorList>
            <person name="Jeong J.-H."/>
            <person name="Song I."/>
            <person name="Kim S."/>
            <person name="Choi T."/>
            <person name="Kim D."/>
            <person name="Ryu S."/>
            <person name="Kim W."/>
        </authorList>
    </citation>
    <scope>NUCLEOTIDE SEQUENCE [LARGE SCALE GENOMIC DNA]</scope>
    <source>
        <tissue evidence="2">Muscle</tissue>
    </source>
</reference>